<dbReference type="Pfam" id="PF07883">
    <property type="entry name" value="Cupin_2"/>
    <property type="match status" value="1"/>
</dbReference>
<evidence type="ECO:0000259" key="1">
    <source>
        <dbReference type="Pfam" id="PF07883"/>
    </source>
</evidence>
<dbReference type="Proteomes" id="UP000297540">
    <property type="component" value="Unassembled WGS sequence"/>
</dbReference>
<protein>
    <submittedName>
        <fullName evidence="2">Cupin domain-containing protein</fullName>
    </submittedName>
</protein>
<dbReference type="InterPro" id="IPR014710">
    <property type="entry name" value="RmlC-like_jellyroll"/>
</dbReference>
<sequence length="139" mass="15503">MSTADHQQTDSIFPQGDSAPADYFTGQAWVKVLVPNDTTFNSVIGNVVFEPGTRNNWHTHPCGQILLCTEGIGYYQEKGKTIQVLHKGDVVTITPDLVHWHGASPDSWFTHIAVSTNTQKGVVDWLDRVTDEEYYGLIK</sequence>
<dbReference type="RefSeq" id="WP_133229348.1">
    <property type="nucleotide sequence ID" value="NZ_SOZE01000001.1"/>
</dbReference>
<evidence type="ECO:0000313" key="2">
    <source>
        <dbReference type="EMBL" id="TFF40983.1"/>
    </source>
</evidence>
<reference evidence="2 3" key="1">
    <citation type="journal article" date="2017" name="Int. J. Syst. Evol. Microbiol.">
        <title>Mucilaginibacterpsychrotolerans sp. nov., isolated from peatlands.</title>
        <authorList>
            <person name="Deng Y."/>
            <person name="Shen L."/>
            <person name="Xu B."/>
            <person name="Liu Y."/>
            <person name="Gu Z."/>
            <person name="Liu H."/>
            <person name="Zhou Y."/>
        </authorList>
    </citation>
    <scope>NUCLEOTIDE SEQUENCE [LARGE SCALE GENOMIC DNA]</scope>
    <source>
        <strain evidence="2 3">NH7-4</strain>
    </source>
</reference>
<dbReference type="AlphaFoldDB" id="A0A4Y8SPM2"/>
<dbReference type="CDD" id="cd02233">
    <property type="entry name" value="cupin_HNL-like"/>
    <property type="match status" value="1"/>
</dbReference>
<dbReference type="InterPro" id="IPR013096">
    <property type="entry name" value="Cupin_2"/>
</dbReference>
<dbReference type="PANTHER" id="PTHR43698:SF1">
    <property type="entry name" value="BLL4564 PROTEIN"/>
    <property type="match status" value="1"/>
</dbReference>
<feature type="domain" description="Cupin type-2" evidence="1">
    <location>
        <begin position="47"/>
        <end position="102"/>
    </location>
</feature>
<dbReference type="OrthoDB" id="9802489at2"/>
<organism evidence="2 3">
    <name type="scientific">Mucilaginibacter psychrotolerans</name>
    <dbReference type="NCBI Taxonomy" id="1524096"/>
    <lineage>
        <taxon>Bacteria</taxon>
        <taxon>Pseudomonadati</taxon>
        <taxon>Bacteroidota</taxon>
        <taxon>Sphingobacteriia</taxon>
        <taxon>Sphingobacteriales</taxon>
        <taxon>Sphingobacteriaceae</taxon>
        <taxon>Mucilaginibacter</taxon>
    </lineage>
</organism>
<dbReference type="InterPro" id="IPR011051">
    <property type="entry name" value="RmlC_Cupin_sf"/>
</dbReference>
<name>A0A4Y8SPM2_9SPHI</name>
<evidence type="ECO:0000313" key="3">
    <source>
        <dbReference type="Proteomes" id="UP000297540"/>
    </source>
</evidence>
<dbReference type="PANTHER" id="PTHR43698">
    <property type="entry name" value="RIBD C-TERMINAL DOMAIN CONTAINING PROTEIN"/>
    <property type="match status" value="1"/>
</dbReference>
<dbReference type="EMBL" id="SOZE01000001">
    <property type="protein sequence ID" value="TFF40983.1"/>
    <property type="molecule type" value="Genomic_DNA"/>
</dbReference>
<keyword evidence="3" id="KW-1185">Reference proteome</keyword>
<comment type="caution">
    <text evidence="2">The sequence shown here is derived from an EMBL/GenBank/DDBJ whole genome shotgun (WGS) entry which is preliminary data.</text>
</comment>
<gene>
    <name evidence="2" type="ORF">E2R66_02055</name>
</gene>
<proteinExistence type="predicted"/>
<accession>A0A4Y8SPM2</accession>
<dbReference type="SUPFAM" id="SSF51182">
    <property type="entry name" value="RmlC-like cupins"/>
    <property type="match status" value="1"/>
</dbReference>
<dbReference type="Gene3D" id="2.60.120.10">
    <property type="entry name" value="Jelly Rolls"/>
    <property type="match status" value="1"/>
</dbReference>
<dbReference type="InterPro" id="IPR047263">
    <property type="entry name" value="HNL-like_cupin"/>
</dbReference>